<evidence type="ECO:0000259" key="8">
    <source>
        <dbReference type="Pfam" id="PF00324"/>
    </source>
</evidence>
<feature type="domain" description="Amino acid permease/ SLC12A" evidence="8">
    <location>
        <begin position="30"/>
        <end position="482"/>
    </location>
</feature>
<gene>
    <name evidence="9" type="ORF">IM811_015207</name>
</gene>
<dbReference type="FunFam" id="1.20.1740.10:FF:000001">
    <property type="entry name" value="Amino acid permease"/>
    <property type="match status" value="1"/>
</dbReference>
<evidence type="ECO:0000313" key="10">
    <source>
        <dbReference type="Proteomes" id="UP000616885"/>
    </source>
</evidence>
<dbReference type="Pfam" id="PF00324">
    <property type="entry name" value="AA_permease"/>
    <property type="match status" value="1"/>
</dbReference>
<proteinExistence type="predicted"/>
<evidence type="ECO:0000256" key="5">
    <source>
        <dbReference type="ARBA" id="ARBA00023136"/>
    </source>
</evidence>
<feature type="transmembrane region" description="Helical" evidence="7">
    <location>
        <begin position="160"/>
        <end position="179"/>
    </location>
</feature>
<dbReference type="Gene3D" id="1.20.1740.10">
    <property type="entry name" value="Amino acid/polyamine transporter I"/>
    <property type="match status" value="1"/>
</dbReference>
<dbReference type="GO" id="GO:0015171">
    <property type="term" value="F:amino acid transmembrane transporter activity"/>
    <property type="evidence" value="ECO:0007669"/>
    <property type="project" value="TreeGrafter"/>
</dbReference>
<feature type="transmembrane region" description="Helical" evidence="7">
    <location>
        <begin position="199"/>
        <end position="217"/>
    </location>
</feature>
<evidence type="ECO:0000256" key="1">
    <source>
        <dbReference type="ARBA" id="ARBA00004141"/>
    </source>
</evidence>
<organism evidence="9 10">
    <name type="scientific">Bionectria ochroleuca</name>
    <name type="common">Gliocladium roseum</name>
    <dbReference type="NCBI Taxonomy" id="29856"/>
    <lineage>
        <taxon>Eukaryota</taxon>
        <taxon>Fungi</taxon>
        <taxon>Dikarya</taxon>
        <taxon>Ascomycota</taxon>
        <taxon>Pezizomycotina</taxon>
        <taxon>Sordariomycetes</taxon>
        <taxon>Hypocreomycetidae</taxon>
        <taxon>Hypocreales</taxon>
        <taxon>Bionectriaceae</taxon>
        <taxon>Clonostachys</taxon>
    </lineage>
</organism>
<feature type="transmembrane region" description="Helical" evidence="7">
    <location>
        <begin position="132"/>
        <end position="153"/>
    </location>
</feature>
<protein>
    <recommendedName>
        <fullName evidence="8">Amino acid permease/ SLC12A domain-containing protein</fullName>
    </recommendedName>
</protein>
<dbReference type="PIRSF" id="PIRSF006060">
    <property type="entry name" value="AA_transporter"/>
    <property type="match status" value="1"/>
</dbReference>
<dbReference type="InterPro" id="IPR050524">
    <property type="entry name" value="APC_YAT"/>
</dbReference>
<name>A0A8H7TNM4_BIOOC</name>
<feature type="transmembrane region" description="Helical" evidence="7">
    <location>
        <begin position="457"/>
        <end position="475"/>
    </location>
</feature>
<comment type="caution">
    <text evidence="9">The sequence shown here is derived from an EMBL/GenBank/DDBJ whole genome shotgun (WGS) entry which is preliminary data.</text>
</comment>
<dbReference type="PANTHER" id="PTHR43341">
    <property type="entry name" value="AMINO ACID PERMEASE"/>
    <property type="match status" value="1"/>
</dbReference>
<evidence type="ECO:0000256" key="2">
    <source>
        <dbReference type="ARBA" id="ARBA00022448"/>
    </source>
</evidence>
<dbReference type="InterPro" id="IPR004841">
    <property type="entry name" value="AA-permease/SLC12A_dom"/>
</dbReference>
<dbReference type="AlphaFoldDB" id="A0A8H7TNM4"/>
<reference evidence="9" key="1">
    <citation type="submission" date="2020-10" db="EMBL/GenBank/DDBJ databases">
        <title>High-Quality Genome Resource of Clonostachys rosea strain S41 by Oxford Nanopore Long-Read Sequencing.</title>
        <authorList>
            <person name="Wang H."/>
        </authorList>
    </citation>
    <scope>NUCLEOTIDE SEQUENCE</scope>
    <source>
        <strain evidence="9">S41</strain>
    </source>
</reference>
<dbReference type="Proteomes" id="UP000616885">
    <property type="component" value="Unassembled WGS sequence"/>
</dbReference>
<feature type="transmembrane region" description="Helical" evidence="7">
    <location>
        <begin position="254"/>
        <end position="275"/>
    </location>
</feature>
<evidence type="ECO:0000313" key="9">
    <source>
        <dbReference type="EMBL" id="KAF9750987.1"/>
    </source>
</evidence>
<feature type="transmembrane region" description="Helical" evidence="7">
    <location>
        <begin position="307"/>
        <end position="332"/>
    </location>
</feature>
<dbReference type="EMBL" id="JADCTT010000006">
    <property type="protein sequence ID" value="KAF9750987.1"/>
    <property type="molecule type" value="Genomic_DNA"/>
</dbReference>
<dbReference type="GO" id="GO:0016020">
    <property type="term" value="C:membrane"/>
    <property type="evidence" value="ECO:0007669"/>
    <property type="project" value="UniProtKB-SubCell"/>
</dbReference>
<evidence type="ECO:0000256" key="6">
    <source>
        <dbReference type="SAM" id="MobiDB-lite"/>
    </source>
</evidence>
<evidence type="ECO:0000256" key="7">
    <source>
        <dbReference type="SAM" id="Phobius"/>
    </source>
</evidence>
<keyword evidence="4 7" id="KW-1133">Transmembrane helix</keyword>
<feature type="transmembrane region" description="Helical" evidence="7">
    <location>
        <begin position="378"/>
        <end position="406"/>
    </location>
</feature>
<evidence type="ECO:0000256" key="4">
    <source>
        <dbReference type="ARBA" id="ARBA00022989"/>
    </source>
</evidence>
<keyword evidence="2" id="KW-0813">Transport</keyword>
<dbReference type="PANTHER" id="PTHR43341:SF39">
    <property type="entry name" value="AMINO ACID TRANSPORTER (EUROFUNG)-RELATED"/>
    <property type="match status" value="1"/>
</dbReference>
<keyword evidence="5 7" id="KW-0472">Membrane</keyword>
<accession>A0A8H7TNM4</accession>
<evidence type="ECO:0000256" key="3">
    <source>
        <dbReference type="ARBA" id="ARBA00022692"/>
    </source>
</evidence>
<sequence>MAQQPHDDMEKDTVGHAEPLKDEHQDKMEGSMIGTGLFLGSGKVIATAGPAGALLAYTLMGCVTAGVAYTTGEITAFLPYTGGFVRHATKVVEPALGAATGWNFWYTMSISVPAEISAAATVIQFWRTDINPGVWITIFLIVIIVLNLCGVRLYGESEVVFALLKIMLIIGLIIGGIVINAGGGPSKEYLGFRYWEDPGAFNTFIETGAAGGFLAFWKMMLPAAFSYGNIQVVAISGSETHNPRKTVPAATKKTFYRVLLFYVLSIFIVGIIVPYNDPSLALSTGTAQQSPFVIAFSRAGVSAVPSIINAVVCTSAVSSASACIFIASRTMYGLSVDGHAPKILQRCNRFGSPHYAIGLTCVLFPLVYLNVANNTSVVFGWFVNITTVAGLIGWVVIEVTYLRFYAGLQAQGYSRNDIPYRSPFQPFTAWATLILVLCVIIFSGFDVFVKGHFTIDGFLTCYLNIGIFTVLYLFFKFFLKSKVVPLQEIDFESEFQAMRQEGERLEAEHFEEKKKPLWRRILNSF</sequence>
<feature type="transmembrane region" description="Helical" evidence="7">
    <location>
        <begin position="427"/>
        <end position="445"/>
    </location>
</feature>
<feature type="region of interest" description="Disordered" evidence="6">
    <location>
        <begin position="1"/>
        <end position="25"/>
    </location>
</feature>
<comment type="subcellular location">
    <subcellularLocation>
        <location evidence="1">Membrane</location>
        <topology evidence="1">Multi-pass membrane protein</topology>
    </subcellularLocation>
</comment>
<keyword evidence="3 7" id="KW-0812">Transmembrane</keyword>
<feature type="transmembrane region" description="Helical" evidence="7">
    <location>
        <begin position="353"/>
        <end position="372"/>
    </location>
</feature>